<keyword evidence="4" id="KW-1133">Transmembrane helix</keyword>
<organism evidence="6 7">
    <name type="scientific">Cichlidogyrus casuarinus</name>
    <dbReference type="NCBI Taxonomy" id="1844966"/>
    <lineage>
        <taxon>Eukaryota</taxon>
        <taxon>Metazoa</taxon>
        <taxon>Spiralia</taxon>
        <taxon>Lophotrochozoa</taxon>
        <taxon>Platyhelminthes</taxon>
        <taxon>Monogenea</taxon>
        <taxon>Monopisthocotylea</taxon>
        <taxon>Dactylogyridea</taxon>
        <taxon>Ancyrocephalidae</taxon>
        <taxon>Cichlidogyrus</taxon>
    </lineage>
</organism>
<evidence type="ECO:0000256" key="4">
    <source>
        <dbReference type="SAM" id="Phobius"/>
    </source>
</evidence>
<dbReference type="GO" id="GO:0004767">
    <property type="term" value="F:sphingomyelin phosphodiesterase activity"/>
    <property type="evidence" value="ECO:0007669"/>
    <property type="project" value="UniProtKB-EC"/>
</dbReference>
<dbReference type="CDD" id="cd09078">
    <property type="entry name" value="nSMase"/>
    <property type="match status" value="1"/>
</dbReference>
<evidence type="ECO:0000256" key="2">
    <source>
        <dbReference type="ARBA" id="ARBA00022801"/>
    </source>
</evidence>
<dbReference type="InterPro" id="IPR000300">
    <property type="entry name" value="IPPc"/>
</dbReference>
<dbReference type="Pfam" id="PF22669">
    <property type="entry name" value="Exo_endo_phos2"/>
    <property type="match status" value="1"/>
</dbReference>
<feature type="transmembrane region" description="Helical" evidence="4">
    <location>
        <begin position="6"/>
        <end position="29"/>
    </location>
</feature>
<evidence type="ECO:0000256" key="1">
    <source>
        <dbReference type="ARBA" id="ARBA00012369"/>
    </source>
</evidence>
<dbReference type="PANTHER" id="PTHR16320">
    <property type="entry name" value="SPHINGOMYELINASE FAMILY MEMBER"/>
    <property type="match status" value="1"/>
</dbReference>
<keyword evidence="7" id="KW-1185">Reference proteome</keyword>
<keyword evidence="4" id="KW-0472">Membrane</keyword>
<dbReference type="InterPro" id="IPR036691">
    <property type="entry name" value="Endo/exonu/phosph_ase_sf"/>
</dbReference>
<dbReference type="Proteomes" id="UP001626550">
    <property type="component" value="Unassembled WGS sequence"/>
</dbReference>
<sequence length="325" mass="37381">MKVSIVVHIIVNVSIVLLLFLSVNLGLFYMESFPLAVYPNDVFEKLVPASNASSNRFTIVSYNIYNMPYEMFRKGCTDEYPFEKLMAYHGWRYRTKVLALPSPGSIFYSGGVQIYSKWPILEIKESVFPRHWHFLLDAEFYANKGVLYVKIDKGGVPIHVFGTHAHSGDGEQDHQARMTEMNAIAKLKDGLNIPEDELVVFAGDFNGYKVQRPNQYNELMKTLNASDCTMQGATLFTYDRSRNPFVKQDQESSLLDFILYSKEHKQPKSCVFWAEQLTDKKAFQYCTSVLYRLTKYVNPESIFCLQSQQTTHLSDHFPVTASFEL</sequence>
<keyword evidence="4" id="KW-0812">Transmembrane</keyword>
<gene>
    <name evidence="6" type="ORF">Ciccas_003805</name>
</gene>
<dbReference type="InterPro" id="IPR038772">
    <property type="entry name" value="Sph/SMPD2-like"/>
</dbReference>
<comment type="catalytic activity">
    <reaction evidence="3">
        <text>N-(hexadecanoyl)-sphing-4-enine-1-phosphocholine + H2O = N-hexadecanoylsphing-4-enine + phosphocholine + H(+)</text>
        <dbReference type="Rhea" id="RHEA:45644"/>
        <dbReference type="ChEBI" id="CHEBI:15377"/>
        <dbReference type="ChEBI" id="CHEBI:15378"/>
        <dbReference type="ChEBI" id="CHEBI:72959"/>
        <dbReference type="ChEBI" id="CHEBI:78646"/>
        <dbReference type="ChEBI" id="CHEBI:295975"/>
    </reaction>
    <physiologicalReaction direction="left-to-right" evidence="3">
        <dbReference type="Rhea" id="RHEA:45645"/>
    </physiologicalReaction>
</comment>
<keyword evidence="2" id="KW-0378">Hydrolase</keyword>
<dbReference type="AlphaFoldDB" id="A0ABD2QDB3"/>
<evidence type="ECO:0000259" key="5">
    <source>
        <dbReference type="Pfam" id="PF22669"/>
    </source>
</evidence>
<protein>
    <recommendedName>
        <fullName evidence="1">sphingomyelin phosphodiesterase</fullName>
        <ecNumber evidence="1">3.1.4.12</ecNumber>
    </recommendedName>
</protein>
<dbReference type="PANTHER" id="PTHR16320:SF23">
    <property type="entry name" value="SPHINGOMYELINASE C 1"/>
    <property type="match status" value="1"/>
</dbReference>
<proteinExistence type="predicted"/>
<dbReference type="Gene3D" id="3.60.10.10">
    <property type="entry name" value="Endonuclease/exonuclease/phosphatase"/>
    <property type="match status" value="1"/>
</dbReference>
<name>A0ABD2QDB3_9PLAT</name>
<evidence type="ECO:0000313" key="7">
    <source>
        <dbReference type="Proteomes" id="UP001626550"/>
    </source>
</evidence>
<dbReference type="EMBL" id="JBJKFK010000369">
    <property type="protein sequence ID" value="KAL3317545.1"/>
    <property type="molecule type" value="Genomic_DNA"/>
</dbReference>
<evidence type="ECO:0000256" key="3">
    <source>
        <dbReference type="ARBA" id="ARBA00049371"/>
    </source>
</evidence>
<evidence type="ECO:0000313" key="6">
    <source>
        <dbReference type="EMBL" id="KAL3317545.1"/>
    </source>
</evidence>
<feature type="domain" description="Inositol polyphosphate-related phosphatase" evidence="5">
    <location>
        <begin position="140"/>
        <end position="321"/>
    </location>
</feature>
<dbReference type="EC" id="3.1.4.12" evidence="1"/>
<dbReference type="SUPFAM" id="SSF56219">
    <property type="entry name" value="DNase I-like"/>
    <property type="match status" value="1"/>
</dbReference>
<dbReference type="InterPro" id="IPR017766">
    <property type="entry name" value="Sphingomyelinase/PLipase_C"/>
</dbReference>
<accession>A0ABD2QDB3</accession>
<reference evidence="6 7" key="1">
    <citation type="submission" date="2024-11" db="EMBL/GenBank/DDBJ databases">
        <title>Adaptive evolution of stress response genes in parasites aligns with host niche diversity.</title>
        <authorList>
            <person name="Hahn C."/>
            <person name="Resl P."/>
        </authorList>
    </citation>
    <scope>NUCLEOTIDE SEQUENCE [LARGE SCALE GENOMIC DNA]</scope>
    <source>
        <strain evidence="6">EGGRZ-B1_66</strain>
        <tissue evidence="6">Body</tissue>
    </source>
</reference>
<comment type="caution">
    <text evidence="6">The sequence shown here is derived from an EMBL/GenBank/DDBJ whole genome shotgun (WGS) entry which is preliminary data.</text>
</comment>